<feature type="non-terminal residue" evidence="2">
    <location>
        <position position="107"/>
    </location>
</feature>
<reference evidence="2" key="1">
    <citation type="submission" date="2021-06" db="EMBL/GenBank/DDBJ databases">
        <authorList>
            <person name="Kallberg Y."/>
            <person name="Tangrot J."/>
            <person name="Rosling A."/>
        </authorList>
    </citation>
    <scope>NUCLEOTIDE SEQUENCE</scope>
    <source>
        <strain evidence="2">FL966</strain>
    </source>
</reference>
<evidence type="ECO:0000313" key="3">
    <source>
        <dbReference type="Proteomes" id="UP000789759"/>
    </source>
</evidence>
<evidence type="ECO:0000256" key="1">
    <source>
        <dbReference type="SAM" id="MobiDB-lite"/>
    </source>
</evidence>
<organism evidence="2 3">
    <name type="scientific">Cetraspora pellucida</name>
    <dbReference type="NCBI Taxonomy" id="1433469"/>
    <lineage>
        <taxon>Eukaryota</taxon>
        <taxon>Fungi</taxon>
        <taxon>Fungi incertae sedis</taxon>
        <taxon>Mucoromycota</taxon>
        <taxon>Glomeromycotina</taxon>
        <taxon>Glomeromycetes</taxon>
        <taxon>Diversisporales</taxon>
        <taxon>Gigasporaceae</taxon>
        <taxon>Cetraspora</taxon>
    </lineage>
</organism>
<name>A0A9N9KIY2_9GLOM</name>
<dbReference type="Proteomes" id="UP000789759">
    <property type="component" value="Unassembled WGS sequence"/>
</dbReference>
<feature type="non-terminal residue" evidence="2">
    <location>
        <position position="1"/>
    </location>
</feature>
<dbReference type="AlphaFoldDB" id="A0A9N9KIY2"/>
<keyword evidence="3" id="KW-1185">Reference proteome</keyword>
<comment type="caution">
    <text evidence="2">The sequence shown here is derived from an EMBL/GenBank/DDBJ whole genome shotgun (WGS) entry which is preliminary data.</text>
</comment>
<evidence type="ECO:0000313" key="2">
    <source>
        <dbReference type="EMBL" id="CAG8837084.1"/>
    </source>
</evidence>
<protein>
    <submittedName>
        <fullName evidence="2">14343_t:CDS:1</fullName>
    </submittedName>
</protein>
<sequence>KKKRLVEISSNSDNGNTNEPVGHQFTGIWKEIELVEEANLKAKLSKPTVKKKKIKSMKLSEPHNIEINESLIAAFVSCGLPFNIIENPFVVHLLKVFCPGYNPASCE</sequence>
<gene>
    <name evidence="2" type="ORF">CPELLU_LOCUS21497</name>
</gene>
<accession>A0A9N9KIY2</accession>
<dbReference type="EMBL" id="CAJVQA010080371">
    <property type="protein sequence ID" value="CAG8837084.1"/>
    <property type="molecule type" value="Genomic_DNA"/>
</dbReference>
<feature type="compositionally biased region" description="Polar residues" evidence="1">
    <location>
        <begin position="8"/>
        <end position="19"/>
    </location>
</feature>
<proteinExistence type="predicted"/>
<feature type="region of interest" description="Disordered" evidence="1">
    <location>
        <begin position="1"/>
        <end position="22"/>
    </location>
</feature>